<dbReference type="Pfam" id="PF07690">
    <property type="entry name" value="MFS_1"/>
    <property type="match status" value="1"/>
</dbReference>
<evidence type="ECO:0000256" key="6">
    <source>
        <dbReference type="ARBA" id="ARBA00023136"/>
    </source>
</evidence>
<evidence type="ECO:0000256" key="8">
    <source>
        <dbReference type="SAM" id="Phobius"/>
    </source>
</evidence>
<dbReference type="GO" id="GO:0022857">
    <property type="term" value="F:transmembrane transporter activity"/>
    <property type="evidence" value="ECO:0007669"/>
    <property type="project" value="InterPro"/>
</dbReference>
<proteinExistence type="predicted"/>
<feature type="region of interest" description="Disordered" evidence="7">
    <location>
        <begin position="393"/>
        <end position="419"/>
    </location>
</feature>
<keyword evidence="3" id="KW-1003">Cell membrane</keyword>
<feature type="transmembrane region" description="Helical" evidence="8">
    <location>
        <begin position="215"/>
        <end position="232"/>
    </location>
</feature>
<dbReference type="AlphaFoldDB" id="A0A1H0S0A3"/>
<dbReference type="Proteomes" id="UP000199497">
    <property type="component" value="Unassembled WGS sequence"/>
</dbReference>
<feature type="transmembrane region" description="Helical" evidence="8">
    <location>
        <begin position="47"/>
        <end position="70"/>
    </location>
</feature>
<evidence type="ECO:0000256" key="7">
    <source>
        <dbReference type="SAM" id="MobiDB-lite"/>
    </source>
</evidence>
<evidence type="ECO:0000313" key="11">
    <source>
        <dbReference type="Proteomes" id="UP000199497"/>
    </source>
</evidence>
<dbReference type="GO" id="GO:0005886">
    <property type="term" value="C:plasma membrane"/>
    <property type="evidence" value="ECO:0007669"/>
    <property type="project" value="UniProtKB-SubCell"/>
</dbReference>
<feature type="transmembrane region" description="Helical" evidence="8">
    <location>
        <begin position="136"/>
        <end position="159"/>
    </location>
</feature>
<keyword evidence="5 8" id="KW-1133">Transmembrane helix</keyword>
<feature type="transmembrane region" description="Helical" evidence="8">
    <location>
        <begin position="369"/>
        <end position="390"/>
    </location>
</feature>
<gene>
    <name evidence="10" type="ORF">SAMN04487905_103317</name>
</gene>
<comment type="subcellular location">
    <subcellularLocation>
        <location evidence="1">Cell membrane</location>
        <topology evidence="1">Multi-pass membrane protein</topology>
    </subcellularLocation>
</comment>
<feature type="transmembrane region" description="Helical" evidence="8">
    <location>
        <begin position="340"/>
        <end position="363"/>
    </location>
</feature>
<feature type="transmembrane region" description="Helical" evidence="8">
    <location>
        <begin position="12"/>
        <end position="35"/>
    </location>
</feature>
<dbReference type="InterPro" id="IPR020846">
    <property type="entry name" value="MFS_dom"/>
</dbReference>
<dbReference type="InterPro" id="IPR011701">
    <property type="entry name" value="MFS"/>
</dbReference>
<dbReference type="RefSeq" id="WP_092599261.1">
    <property type="nucleotide sequence ID" value="NZ_FNJR01000003.1"/>
</dbReference>
<evidence type="ECO:0000256" key="1">
    <source>
        <dbReference type="ARBA" id="ARBA00004651"/>
    </source>
</evidence>
<dbReference type="InterPro" id="IPR050171">
    <property type="entry name" value="MFS_Transporters"/>
</dbReference>
<feature type="transmembrane region" description="Helical" evidence="8">
    <location>
        <begin position="252"/>
        <end position="272"/>
    </location>
</feature>
<keyword evidence="2" id="KW-0813">Transport</keyword>
<dbReference type="OrthoDB" id="5379144at2"/>
<reference evidence="11" key="1">
    <citation type="submission" date="2016-10" db="EMBL/GenBank/DDBJ databases">
        <authorList>
            <person name="Varghese N."/>
            <person name="Submissions S."/>
        </authorList>
    </citation>
    <scope>NUCLEOTIDE SEQUENCE [LARGE SCALE GENOMIC DNA]</scope>
    <source>
        <strain evidence="11">DSM 46732</strain>
    </source>
</reference>
<evidence type="ECO:0000256" key="2">
    <source>
        <dbReference type="ARBA" id="ARBA00022448"/>
    </source>
</evidence>
<evidence type="ECO:0000313" key="10">
    <source>
        <dbReference type="EMBL" id="SDP35180.1"/>
    </source>
</evidence>
<dbReference type="InterPro" id="IPR036259">
    <property type="entry name" value="MFS_trans_sf"/>
</dbReference>
<accession>A0A1H0S0A3</accession>
<dbReference type="PANTHER" id="PTHR23517:SF2">
    <property type="entry name" value="MULTIDRUG RESISTANCE PROTEIN MDTH"/>
    <property type="match status" value="1"/>
</dbReference>
<dbReference type="SUPFAM" id="SSF103473">
    <property type="entry name" value="MFS general substrate transporter"/>
    <property type="match status" value="1"/>
</dbReference>
<dbReference type="Gene3D" id="1.20.1250.20">
    <property type="entry name" value="MFS general substrate transporter like domains"/>
    <property type="match status" value="1"/>
</dbReference>
<feature type="transmembrane region" description="Helical" evidence="8">
    <location>
        <begin position="304"/>
        <end position="328"/>
    </location>
</feature>
<keyword evidence="6 8" id="KW-0472">Membrane</keyword>
<keyword evidence="4 8" id="KW-0812">Transmembrane</keyword>
<dbReference type="EMBL" id="FNJR01000003">
    <property type="protein sequence ID" value="SDP35180.1"/>
    <property type="molecule type" value="Genomic_DNA"/>
</dbReference>
<feature type="domain" description="Major facilitator superfamily (MFS) profile" evidence="9">
    <location>
        <begin position="12"/>
        <end position="395"/>
    </location>
</feature>
<dbReference type="PROSITE" id="PS50850">
    <property type="entry name" value="MFS"/>
    <property type="match status" value="1"/>
</dbReference>
<feature type="transmembrane region" description="Helical" evidence="8">
    <location>
        <begin position="90"/>
        <end position="115"/>
    </location>
</feature>
<organism evidence="10 11">
    <name type="scientific">Actinopolyspora xinjiangensis</name>
    <dbReference type="NCBI Taxonomy" id="405564"/>
    <lineage>
        <taxon>Bacteria</taxon>
        <taxon>Bacillati</taxon>
        <taxon>Actinomycetota</taxon>
        <taxon>Actinomycetes</taxon>
        <taxon>Actinopolysporales</taxon>
        <taxon>Actinopolysporaceae</taxon>
        <taxon>Actinopolyspora</taxon>
    </lineage>
</organism>
<evidence type="ECO:0000256" key="5">
    <source>
        <dbReference type="ARBA" id="ARBA00022989"/>
    </source>
</evidence>
<protein>
    <submittedName>
        <fullName evidence="10">Predicted arabinose efflux permease, MFS family</fullName>
    </submittedName>
</protein>
<evidence type="ECO:0000259" key="9">
    <source>
        <dbReference type="PROSITE" id="PS50850"/>
    </source>
</evidence>
<feature type="transmembrane region" description="Helical" evidence="8">
    <location>
        <begin position="279"/>
        <end position="298"/>
    </location>
</feature>
<evidence type="ECO:0000256" key="4">
    <source>
        <dbReference type="ARBA" id="ARBA00022692"/>
    </source>
</evidence>
<name>A0A1H0S0A3_9ACTN</name>
<keyword evidence="11" id="KW-1185">Reference proteome</keyword>
<evidence type="ECO:0000256" key="3">
    <source>
        <dbReference type="ARBA" id="ARBA00022475"/>
    </source>
</evidence>
<dbReference type="PANTHER" id="PTHR23517">
    <property type="entry name" value="RESISTANCE PROTEIN MDTM, PUTATIVE-RELATED-RELATED"/>
    <property type="match status" value="1"/>
</dbReference>
<sequence length="419" mass="43964">MGFSARLGVPGAFWLLWWGQVVNRLGMLVPAFVVLYVRQEGVVSPSLIPVMVGLFGAGVLVSSVVGGVLADVLGNRRVILGAQPVAILTASGFVLAQRGWVVCGLALLAGFVSMVDRPASAGAIARLVPADRFARAYGMHMVGFNVGMSVGPVLAGFVLALWPPLLFGVWASCALIYAALVWWLPQDEPVADGGASSRGRDALVGLTEPFRKPGLVSFLVLTFLLGCVYLQMNSALPVDMRASGLDPTRIGMILAVNAVLAIVLVGLVPRVVGRWRDHMPLVLAAVLMAVGFGLNGPASGMGMFVTATVIWTLGEVVWAPMSAAYIAGRAPEGRVATYQGSYFLAWNAAFVLGGPMGLALGQAYGFTTLWSVVLVVGLVTAAGFLVLPLLSRSASESPRDEESRDEEFSAAEPQHVGTS</sequence>
<feature type="transmembrane region" description="Helical" evidence="8">
    <location>
        <begin position="165"/>
        <end position="184"/>
    </location>
</feature>
<dbReference type="STRING" id="405564.SAMN04487905_103317"/>